<dbReference type="EC" id="3.1.3.80" evidence="3"/>
<dbReference type="AlphaFoldDB" id="A0A9W8GPY7"/>
<keyword evidence="16" id="KW-1015">Disulfide bond</keyword>
<feature type="disulfide bond" evidence="16">
    <location>
        <begin position="259"/>
        <end position="273"/>
    </location>
</feature>
<dbReference type="PANTHER" id="PTHR20963:SF8">
    <property type="entry name" value="MULTIPLE INOSITOL POLYPHOSPHATE PHOSPHATASE 1"/>
    <property type="match status" value="1"/>
</dbReference>
<dbReference type="OrthoDB" id="6509975at2759"/>
<evidence type="ECO:0000256" key="1">
    <source>
        <dbReference type="ARBA" id="ARBA00004236"/>
    </source>
</evidence>
<comment type="catalytic activity">
    <reaction evidence="13">
        <text>1D-myo-inositol 1,2,4,5,6-pentakisphosphate + H2O = 1D-myo-inositol 1,2,5,6-tetrakisphosphate + phosphate</text>
        <dbReference type="Rhea" id="RHEA:77115"/>
        <dbReference type="ChEBI" id="CHEBI:15377"/>
        <dbReference type="ChEBI" id="CHEBI:43474"/>
        <dbReference type="ChEBI" id="CHEBI:57798"/>
        <dbReference type="ChEBI" id="CHEBI:195535"/>
        <dbReference type="EC" id="3.1.3.62"/>
    </reaction>
    <physiologicalReaction direction="left-to-right" evidence="13">
        <dbReference type="Rhea" id="RHEA:77116"/>
    </physiologicalReaction>
</comment>
<protein>
    <recommendedName>
        <fullName evidence="5">Multiple inositol polyphosphate phosphatase 1</fullName>
        <ecNumber evidence="4">3.1.3.62</ecNumber>
        <ecNumber evidence="3">3.1.3.80</ecNumber>
    </recommendedName>
    <alternativeName>
        <fullName evidence="11">2,3-bisphosphoglycerate 3-phosphatase</fullName>
    </alternativeName>
</protein>
<dbReference type="InterPro" id="IPR000560">
    <property type="entry name" value="His_Pase_clade-2"/>
</dbReference>
<evidence type="ECO:0000256" key="10">
    <source>
        <dbReference type="ARBA" id="ARBA00023180"/>
    </source>
</evidence>
<evidence type="ECO:0000256" key="7">
    <source>
        <dbReference type="ARBA" id="ARBA00022729"/>
    </source>
</evidence>
<dbReference type="SUPFAM" id="SSF53254">
    <property type="entry name" value="Phosphoglycerate mutase-like"/>
    <property type="match status" value="1"/>
</dbReference>
<comment type="catalytic activity">
    <reaction evidence="12">
        <text>1D-myo-inositol 1,2,5,6-tetrakisphosphate + H2O = 1D-myo-inositol 1,2,6-trisphosphate + phosphate</text>
        <dbReference type="Rhea" id="RHEA:77119"/>
        <dbReference type="ChEBI" id="CHEBI:15377"/>
        <dbReference type="ChEBI" id="CHEBI:43474"/>
        <dbReference type="ChEBI" id="CHEBI:195535"/>
        <dbReference type="ChEBI" id="CHEBI:195537"/>
        <dbReference type="EC" id="3.1.3.62"/>
    </reaction>
    <physiologicalReaction direction="left-to-right" evidence="12">
        <dbReference type="Rhea" id="RHEA:77120"/>
    </physiologicalReaction>
</comment>
<dbReference type="PANTHER" id="PTHR20963">
    <property type="entry name" value="MULTIPLE INOSITOL POLYPHOSPHATE PHOSPHATASE-RELATED"/>
    <property type="match status" value="1"/>
</dbReference>
<dbReference type="InterPro" id="IPR016274">
    <property type="entry name" value="Histidine_acid_Pase_euk"/>
</dbReference>
<comment type="catalytic activity">
    <reaction evidence="14">
        <text>1D-myo-inositol hexakisphosphate + H2O = 1D-myo-inositol 1,2,4,5,6-pentakisphosphate + phosphate</text>
        <dbReference type="Rhea" id="RHEA:16989"/>
        <dbReference type="ChEBI" id="CHEBI:15377"/>
        <dbReference type="ChEBI" id="CHEBI:43474"/>
        <dbReference type="ChEBI" id="CHEBI:57798"/>
        <dbReference type="ChEBI" id="CHEBI:58130"/>
        <dbReference type="EC" id="3.1.3.62"/>
    </reaction>
    <physiologicalReaction direction="left-to-right" evidence="14">
        <dbReference type="Rhea" id="RHEA:16990"/>
    </physiologicalReaction>
</comment>
<comment type="subcellular location">
    <subcellularLocation>
        <location evidence="1">Cell membrane</location>
    </subcellularLocation>
</comment>
<evidence type="ECO:0000256" key="6">
    <source>
        <dbReference type="ARBA" id="ARBA00022475"/>
    </source>
</evidence>
<evidence type="ECO:0000256" key="3">
    <source>
        <dbReference type="ARBA" id="ARBA00012976"/>
    </source>
</evidence>
<evidence type="ECO:0000256" key="11">
    <source>
        <dbReference type="ARBA" id="ARBA00031642"/>
    </source>
</evidence>
<dbReference type="GO" id="GO:0034417">
    <property type="term" value="F:bisphosphoglycerate 3-phosphatase activity"/>
    <property type="evidence" value="ECO:0007669"/>
    <property type="project" value="UniProtKB-EC"/>
</dbReference>
<comment type="catalytic activity">
    <reaction evidence="15">
        <text>(2R)-2,3-bisphosphoglycerate + H2O = (2R)-2-phosphoglycerate + phosphate</text>
        <dbReference type="Rhea" id="RHEA:27381"/>
        <dbReference type="ChEBI" id="CHEBI:15377"/>
        <dbReference type="ChEBI" id="CHEBI:43474"/>
        <dbReference type="ChEBI" id="CHEBI:58248"/>
        <dbReference type="ChEBI" id="CHEBI:58289"/>
        <dbReference type="EC" id="3.1.3.80"/>
    </reaction>
    <physiologicalReaction direction="left-to-right" evidence="15">
        <dbReference type="Rhea" id="RHEA:27382"/>
    </physiologicalReaction>
</comment>
<dbReference type="GO" id="GO:0052745">
    <property type="term" value="F:inositol phosphate phosphatase activity"/>
    <property type="evidence" value="ECO:0007669"/>
    <property type="project" value="TreeGrafter"/>
</dbReference>
<evidence type="ECO:0000313" key="19">
    <source>
        <dbReference type="Proteomes" id="UP001151516"/>
    </source>
</evidence>
<keyword evidence="10" id="KW-0325">Glycoprotein</keyword>
<comment type="similarity">
    <text evidence="2">Belongs to the histidine acid phosphatase family. MINPP1 subfamily.</text>
</comment>
<organism evidence="18 19">
    <name type="scientific">Coemansia spiralis</name>
    <dbReference type="NCBI Taxonomy" id="417178"/>
    <lineage>
        <taxon>Eukaryota</taxon>
        <taxon>Fungi</taxon>
        <taxon>Fungi incertae sedis</taxon>
        <taxon>Zoopagomycota</taxon>
        <taxon>Kickxellomycotina</taxon>
        <taxon>Kickxellomycetes</taxon>
        <taxon>Kickxellales</taxon>
        <taxon>Kickxellaceae</taxon>
        <taxon>Coemansia</taxon>
    </lineage>
</organism>
<proteinExistence type="inferred from homology"/>
<gene>
    <name evidence="18" type="ORF">IWW39_001525</name>
</gene>
<dbReference type="Proteomes" id="UP001151516">
    <property type="component" value="Unassembled WGS sequence"/>
</dbReference>
<dbReference type="PIRSF" id="PIRSF000894">
    <property type="entry name" value="Acid_phosphatase"/>
    <property type="match status" value="1"/>
</dbReference>
<keyword evidence="17" id="KW-1133">Transmembrane helix</keyword>
<evidence type="ECO:0000256" key="16">
    <source>
        <dbReference type="PIRSR" id="PIRSR000894-2"/>
    </source>
</evidence>
<dbReference type="CDD" id="cd07061">
    <property type="entry name" value="HP_HAP_like"/>
    <property type="match status" value="1"/>
</dbReference>
<evidence type="ECO:0000256" key="12">
    <source>
        <dbReference type="ARBA" id="ARBA00043668"/>
    </source>
</evidence>
<dbReference type="InterPro" id="IPR033379">
    <property type="entry name" value="Acid_Pase_AS"/>
</dbReference>
<keyword evidence="8" id="KW-0378">Hydrolase</keyword>
<keyword evidence="6" id="KW-1003">Cell membrane</keyword>
<keyword evidence="17" id="KW-0812">Transmembrane</keyword>
<name>A0A9W8GPY7_9FUNG</name>
<dbReference type="InterPro" id="IPR029033">
    <property type="entry name" value="His_PPase_superfam"/>
</dbReference>
<evidence type="ECO:0000256" key="2">
    <source>
        <dbReference type="ARBA" id="ARBA00008422"/>
    </source>
</evidence>
<evidence type="ECO:0000256" key="14">
    <source>
        <dbReference type="ARBA" id="ARBA00043691"/>
    </source>
</evidence>
<evidence type="ECO:0000256" key="4">
    <source>
        <dbReference type="ARBA" id="ARBA00013040"/>
    </source>
</evidence>
<dbReference type="GO" id="GO:0003993">
    <property type="term" value="F:acid phosphatase activity"/>
    <property type="evidence" value="ECO:0007669"/>
    <property type="project" value="TreeGrafter"/>
</dbReference>
<evidence type="ECO:0000256" key="9">
    <source>
        <dbReference type="ARBA" id="ARBA00023136"/>
    </source>
</evidence>
<evidence type="ECO:0000256" key="13">
    <source>
        <dbReference type="ARBA" id="ARBA00043671"/>
    </source>
</evidence>
<feature type="transmembrane region" description="Helical" evidence="17">
    <location>
        <begin position="17"/>
        <end position="34"/>
    </location>
</feature>
<dbReference type="EMBL" id="JANBTX010000026">
    <property type="protein sequence ID" value="KAJ2689395.1"/>
    <property type="molecule type" value="Genomic_DNA"/>
</dbReference>
<reference evidence="18" key="1">
    <citation type="submission" date="2022-07" db="EMBL/GenBank/DDBJ databases">
        <title>Phylogenomic reconstructions and comparative analyses of Kickxellomycotina fungi.</title>
        <authorList>
            <person name="Reynolds N.K."/>
            <person name="Stajich J.E."/>
            <person name="Barry K."/>
            <person name="Grigoriev I.V."/>
            <person name="Crous P."/>
            <person name="Smith M.E."/>
        </authorList>
    </citation>
    <scope>NUCLEOTIDE SEQUENCE</scope>
    <source>
        <strain evidence="18">CBS 109367</strain>
    </source>
</reference>
<keyword evidence="7" id="KW-0732">Signal</keyword>
<evidence type="ECO:0000256" key="17">
    <source>
        <dbReference type="SAM" id="Phobius"/>
    </source>
</evidence>
<keyword evidence="19" id="KW-1185">Reference proteome</keyword>
<evidence type="ECO:0000256" key="8">
    <source>
        <dbReference type="ARBA" id="ARBA00022801"/>
    </source>
</evidence>
<evidence type="ECO:0000313" key="18">
    <source>
        <dbReference type="EMBL" id="KAJ2689395.1"/>
    </source>
</evidence>
<keyword evidence="9 17" id="KW-0472">Membrane</keyword>
<dbReference type="Pfam" id="PF00328">
    <property type="entry name" value="His_Phos_2"/>
    <property type="match status" value="1"/>
</dbReference>
<evidence type="ECO:0000256" key="15">
    <source>
        <dbReference type="ARBA" id="ARBA00043832"/>
    </source>
</evidence>
<sequence>MLGNSHSGAERTRKQRIYAALAVAAILAMCMWYYSSHKSPVSPGGSRLTNLVLSTKTPYLAPNATARSVPAGLELIQVQHIYRHGARYPTLGDMAHIKNVYGLGGLNVPRDWINAGLVDGDKAALLAEYGYHEMKGLAQRTLQRYPKFLAERMRNPELVRFVSSEFQRSIMSARTFQGVVDPSNHTRPVTVLPLQEDTILAMKTGCPVWVQGKETATLNASKETAVFDSAHGQKLIQRMEGKLGAKLTVDHISTLYSMCGYEVSLFAQSGTWCTLFDPDTSALMELRNDIKYSRVYGPFGANINRKLACALFTAIFQDIDSALRDPPKAVSTFRFGHAETIMFVSTLLRLEDVLGTDNSPITGSMPFSRAQHRGFKTSVIAPFSTNLGIELYRDQRDQPFFRMLLNEQGVRLPECHDEFCSLGVLRNKLSDAIGCDFESVCRISSR</sequence>
<dbReference type="EC" id="3.1.3.62" evidence="4"/>
<dbReference type="Gene3D" id="3.40.50.1240">
    <property type="entry name" value="Phosphoglycerate mutase-like"/>
    <property type="match status" value="1"/>
</dbReference>
<dbReference type="GO" id="GO:0005886">
    <property type="term" value="C:plasma membrane"/>
    <property type="evidence" value="ECO:0007669"/>
    <property type="project" value="UniProtKB-SubCell"/>
</dbReference>
<comment type="caution">
    <text evidence="18">The sequence shown here is derived from an EMBL/GenBank/DDBJ whole genome shotgun (WGS) entry which is preliminary data.</text>
</comment>
<dbReference type="PROSITE" id="PS00616">
    <property type="entry name" value="HIS_ACID_PHOSPHAT_1"/>
    <property type="match status" value="1"/>
</dbReference>
<evidence type="ECO:0000256" key="5">
    <source>
        <dbReference type="ARBA" id="ARBA00018097"/>
    </source>
</evidence>
<accession>A0A9W8GPY7</accession>